<dbReference type="EC" id="2.3.1.35" evidence="9"/>
<dbReference type="OrthoDB" id="9804242at2"/>
<dbReference type="CDD" id="cd02152">
    <property type="entry name" value="OAT"/>
    <property type="match status" value="1"/>
</dbReference>
<evidence type="ECO:0000256" key="8">
    <source>
        <dbReference type="ARBA" id="ARBA00049439"/>
    </source>
</evidence>
<feature type="site" description="Cleavage; by autolysis" evidence="9">
    <location>
        <begin position="188"/>
        <end position="189"/>
    </location>
</feature>
<dbReference type="InterPro" id="IPR016117">
    <property type="entry name" value="ArgJ-like_dom_sf"/>
</dbReference>
<dbReference type="Gene3D" id="3.60.70.12">
    <property type="entry name" value="L-amino peptidase D-ALA esterase/amidase"/>
    <property type="match status" value="1"/>
</dbReference>
<dbReference type="HAMAP" id="MF_01106">
    <property type="entry name" value="ArgJ"/>
    <property type="match status" value="1"/>
</dbReference>
<dbReference type="EMBL" id="AP013035">
    <property type="protein sequence ID" value="BAT72330.1"/>
    <property type="molecule type" value="Genomic_DNA"/>
</dbReference>
<dbReference type="RefSeq" id="WP_068550405.1">
    <property type="nucleotide sequence ID" value="NZ_AP013035.1"/>
</dbReference>
<feature type="binding site" evidence="9">
    <location>
        <position position="151"/>
    </location>
    <ligand>
        <name>substrate</name>
    </ligand>
</feature>
<comment type="pathway">
    <text evidence="9">Amino-acid biosynthesis; L-arginine biosynthesis; L-ornithine and N-acetyl-L-glutamate from L-glutamate and N(2)-acetyl-L-ornithine (cyclic): step 1/1.</text>
</comment>
<gene>
    <name evidence="9 10" type="primary">argJ</name>
    <name evidence="10" type="ORF">TST_1544</name>
</gene>
<dbReference type="SUPFAM" id="SSF56266">
    <property type="entry name" value="DmpA/ArgJ-like"/>
    <property type="match status" value="1"/>
</dbReference>
<feature type="binding site" evidence="9">
    <location>
        <position position="189"/>
    </location>
    <ligand>
        <name>substrate</name>
    </ligand>
</feature>
<evidence type="ECO:0000256" key="6">
    <source>
        <dbReference type="ARBA" id="ARBA00022813"/>
    </source>
</evidence>
<keyword evidence="5 9" id="KW-0808">Transferase</keyword>
<feature type="active site" description="Nucleophile" evidence="9">
    <location>
        <position position="189"/>
    </location>
</feature>
<dbReference type="GO" id="GO:0004042">
    <property type="term" value="F:L-glutamate N-acetyltransferase activity"/>
    <property type="evidence" value="ECO:0007669"/>
    <property type="project" value="UniProtKB-UniRule"/>
</dbReference>
<dbReference type="PANTHER" id="PTHR23100">
    <property type="entry name" value="ARGININE BIOSYNTHESIS BIFUNCTIONAL PROTEIN ARGJ"/>
    <property type="match status" value="1"/>
</dbReference>
<comment type="subunit">
    <text evidence="2 9">Heterotetramer of two alpha and two beta chains.</text>
</comment>
<feature type="binding site" evidence="9">
    <location>
        <position position="178"/>
    </location>
    <ligand>
        <name>substrate</name>
    </ligand>
</feature>
<comment type="catalytic activity">
    <reaction evidence="9">
        <text>L-glutamate + acetyl-CoA = N-acetyl-L-glutamate + CoA + H(+)</text>
        <dbReference type="Rhea" id="RHEA:24292"/>
        <dbReference type="ChEBI" id="CHEBI:15378"/>
        <dbReference type="ChEBI" id="CHEBI:29985"/>
        <dbReference type="ChEBI" id="CHEBI:44337"/>
        <dbReference type="ChEBI" id="CHEBI:57287"/>
        <dbReference type="ChEBI" id="CHEBI:57288"/>
        <dbReference type="EC" id="2.3.1.1"/>
    </reaction>
</comment>
<dbReference type="UniPathway" id="UPA00068">
    <property type="reaction ID" value="UER00106"/>
</dbReference>
<evidence type="ECO:0000313" key="10">
    <source>
        <dbReference type="EMBL" id="BAT72330.1"/>
    </source>
</evidence>
<evidence type="ECO:0000256" key="2">
    <source>
        <dbReference type="ARBA" id="ARBA00011475"/>
    </source>
</evidence>
<dbReference type="EC" id="2.3.1.1" evidence="9"/>
<dbReference type="Gene3D" id="3.10.20.340">
    <property type="entry name" value="ArgJ beta chain, C-terminal domain"/>
    <property type="match status" value="1"/>
</dbReference>
<dbReference type="AlphaFoldDB" id="A0A0S3QVH6"/>
<dbReference type="GO" id="GO:0006592">
    <property type="term" value="P:ornithine biosynthetic process"/>
    <property type="evidence" value="ECO:0007669"/>
    <property type="project" value="TreeGrafter"/>
</dbReference>
<evidence type="ECO:0000256" key="3">
    <source>
        <dbReference type="ARBA" id="ARBA00022571"/>
    </source>
</evidence>
<sequence length="398" mass="44008">MRIRWVDRGVCYPEGFLSAGVFCGIKKEGRDLGIVYCQDECLAAATFTQNKVQAAPVIVSKKKLQKNDTFKAFVVNSGNANCCTGQKGILDAEEMCQLAAKRLNISEDEVLVCSTGVIGAYLPMEKIRKGIKEATKLLEPSDLSFSEAILTTDTRIKRIAVEVEDEEGFSFRIGGCAKGAGMIYPNMATMLAFITTDVEIPPQVLKQCLKEAVDKSFNRISVDGDMSTNDTVIIFSKKGKPLPERLFSEFQDTLTRLCETLALMIVRDGEGATKVVKVTVKRARTEEDAQIVCRKVVNSLLFKTALFGEDPNWGRIMGAIGASEAYIDPEKIDIFFDDVKIVSCGIGTRQDSEAKARSAMAKDSFEITIDLNLGEASYHMWTCDISYDYVRINAEYRS</sequence>
<feature type="binding site" evidence="9">
    <location>
        <position position="398"/>
    </location>
    <ligand>
        <name>substrate</name>
    </ligand>
</feature>
<name>A0A0S3QVH6_THET7</name>
<comment type="pathway">
    <text evidence="9">Amino-acid biosynthesis; L-arginine biosynthesis; N(2)-acetyl-L-ornithine from L-glutamate: step 1/4.</text>
</comment>
<dbReference type="InterPro" id="IPR042195">
    <property type="entry name" value="ArgJ_beta_C"/>
</dbReference>
<dbReference type="InterPro" id="IPR002813">
    <property type="entry name" value="Arg_biosynth_ArgJ"/>
</dbReference>
<dbReference type="NCBIfam" id="NF003802">
    <property type="entry name" value="PRK05388.1"/>
    <property type="match status" value="1"/>
</dbReference>
<dbReference type="NCBIfam" id="TIGR00120">
    <property type="entry name" value="ArgJ"/>
    <property type="match status" value="1"/>
</dbReference>
<dbReference type="Pfam" id="PF01960">
    <property type="entry name" value="ArgJ"/>
    <property type="match status" value="1"/>
</dbReference>
<dbReference type="GO" id="GO:0005737">
    <property type="term" value="C:cytoplasm"/>
    <property type="evidence" value="ECO:0007669"/>
    <property type="project" value="UniProtKB-SubCell"/>
</dbReference>
<keyword evidence="4 9" id="KW-0028">Amino-acid biosynthesis</keyword>
<evidence type="ECO:0000256" key="7">
    <source>
        <dbReference type="ARBA" id="ARBA00023315"/>
    </source>
</evidence>
<evidence type="ECO:0000313" key="11">
    <source>
        <dbReference type="Proteomes" id="UP000063234"/>
    </source>
</evidence>
<dbReference type="GO" id="GO:0004358">
    <property type="term" value="F:L-glutamate N-acetyltransferase activity, acting on acetyl-L-ornithine as donor"/>
    <property type="evidence" value="ECO:0007669"/>
    <property type="project" value="UniProtKB-UniRule"/>
</dbReference>
<dbReference type="FunFam" id="3.10.20.340:FF:000001">
    <property type="entry name" value="Arginine biosynthesis bifunctional protein ArgJ, chloroplastic"/>
    <property type="match status" value="1"/>
</dbReference>
<feature type="chain" id="PRO_5023464042" description="Arginine biosynthesis bifunctional protein ArgJ beta chain" evidence="9">
    <location>
        <begin position="189"/>
        <end position="398"/>
    </location>
</feature>
<accession>A0A0S3QVH6</accession>
<dbReference type="KEGG" id="ttk:TST_1544"/>
<comment type="similarity">
    <text evidence="1 9">Belongs to the ArgJ family.</text>
</comment>
<keyword evidence="7 9" id="KW-0012">Acyltransferase</keyword>
<reference evidence="11" key="1">
    <citation type="journal article" date="2018" name="Science">
        <title>A primordial and reversible TCA cycle in a facultatively chemolithoautotrophic thermophile.</title>
        <authorList>
            <person name="Nunoura T."/>
            <person name="Chikaraishi Y."/>
            <person name="Izaki R."/>
            <person name="Suwa T."/>
            <person name="Sato T."/>
            <person name="Harada T."/>
            <person name="Mori K."/>
            <person name="Kato Y."/>
            <person name="Miyazaki M."/>
            <person name="Shimamura S."/>
            <person name="Yanagawa K."/>
            <person name="Shuto A."/>
            <person name="Ohkouchi N."/>
            <person name="Fujita N."/>
            <person name="Takaki Y."/>
            <person name="Atomi H."/>
            <person name="Takai K."/>
        </authorList>
    </citation>
    <scope>NUCLEOTIDE SEQUENCE [LARGE SCALE GENOMIC DNA]</scope>
    <source>
        <strain evidence="11">DSM 17441 / JCM 13301 / NBRC 103674 / ABI70S6</strain>
    </source>
</reference>
<keyword evidence="6 9" id="KW-0068">Autocatalytic cleavage</keyword>
<evidence type="ECO:0000256" key="9">
    <source>
        <dbReference type="HAMAP-Rule" id="MF_01106"/>
    </source>
</evidence>
<keyword evidence="11" id="KW-1185">Reference proteome</keyword>
<dbReference type="PANTHER" id="PTHR23100:SF0">
    <property type="entry name" value="ARGININE BIOSYNTHESIS BIFUNCTIONAL PROTEIN ARGJ, MITOCHONDRIAL"/>
    <property type="match status" value="1"/>
</dbReference>
<comment type="catalytic activity">
    <reaction evidence="8 9">
        <text>N(2)-acetyl-L-ornithine + L-glutamate = N-acetyl-L-glutamate + L-ornithine</text>
        <dbReference type="Rhea" id="RHEA:15349"/>
        <dbReference type="ChEBI" id="CHEBI:29985"/>
        <dbReference type="ChEBI" id="CHEBI:44337"/>
        <dbReference type="ChEBI" id="CHEBI:46911"/>
        <dbReference type="ChEBI" id="CHEBI:57805"/>
        <dbReference type="EC" id="2.3.1.35"/>
    </reaction>
</comment>
<feature type="binding site" evidence="9">
    <location>
        <position position="270"/>
    </location>
    <ligand>
        <name>substrate</name>
    </ligand>
</feature>
<comment type="function">
    <text evidence="9">Catalyzes two activities which are involved in the cyclic version of arginine biosynthesis: the synthesis of N-acetylglutamate from glutamate and acetyl-CoA as the acetyl donor, and of ornithine by transacetylation between N(2)-acetylornithine and glutamate.</text>
</comment>
<evidence type="ECO:0000256" key="1">
    <source>
        <dbReference type="ARBA" id="ARBA00006774"/>
    </source>
</evidence>
<evidence type="ECO:0000256" key="4">
    <source>
        <dbReference type="ARBA" id="ARBA00022605"/>
    </source>
</evidence>
<protein>
    <recommendedName>
        <fullName evidence="9">Arginine biosynthesis bifunctional protein ArgJ</fullName>
    </recommendedName>
    <domain>
        <recommendedName>
            <fullName evidence="9">Glutamate N-acetyltransferase</fullName>
            <ecNumber evidence="9">2.3.1.35</ecNumber>
        </recommendedName>
        <alternativeName>
            <fullName evidence="9">Ornithine acetyltransferase</fullName>
            <shortName evidence="9">OATase</shortName>
        </alternativeName>
        <alternativeName>
            <fullName evidence="9">Ornithine transacetylase</fullName>
        </alternativeName>
    </domain>
    <domain>
        <recommendedName>
            <fullName evidence="9">Amino-acid acetyltransferase</fullName>
            <ecNumber evidence="9">2.3.1.1</ecNumber>
        </recommendedName>
        <alternativeName>
            <fullName evidence="9">N-acetylglutamate synthase</fullName>
            <shortName evidence="9">AGSase</shortName>
        </alternativeName>
    </domain>
    <component>
        <recommendedName>
            <fullName evidence="9">Arginine biosynthesis bifunctional protein ArgJ alpha chain</fullName>
        </recommendedName>
    </component>
    <component>
        <recommendedName>
            <fullName evidence="9">Arginine biosynthesis bifunctional protein ArgJ beta chain</fullName>
        </recommendedName>
    </component>
</protein>
<organism evidence="10 11">
    <name type="scientific">Thermosulfidibacter takaii (strain DSM 17441 / JCM 13301 / NBRC 103674 / ABI70S6)</name>
    <dbReference type="NCBI Taxonomy" id="1298851"/>
    <lineage>
        <taxon>Bacteria</taxon>
        <taxon>Pseudomonadati</taxon>
        <taxon>Thermosulfidibacterota</taxon>
        <taxon>Thermosulfidibacteria</taxon>
        <taxon>Thermosulfidibacterales</taxon>
        <taxon>Thermosulfidibacteraceae</taxon>
    </lineage>
</organism>
<feature type="site" description="Involved in the stabilization of negative charge on the oxyanion by the formation of the oxyanion hole" evidence="9">
    <location>
        <position position="116"/>
    </location>
</feature>
<keyword evidence="9" id="KW-0963">Cytoplasm</keyword>
<dbReference type="Proteomes" id="UP000063234">
    <property type="component" value="Chromosome"/>
</dbReference>
<dbReference type="GO" id="GO:0006526">
    <property type="term" value="P:L-arginine biosynthetic process"/>
    <property type="evidence" value="ECO:0007669"/>
    <property type="project" value="UniProtKB-UniRule"/>
</dbReference>
<feature type="chain" id="PRO_5023464041" description="Arginine biosynthesis bifunctional protein ArgJ alpha chain" evidence="9">
    <location>
        <begin position="1"/>
        <end position="188"/>
    </location>
</feature>
<feature type="binding site" evidence="9">
    <location>
        <position position="393"/>
    </location>
    <ligand>
        <name>substrate</name>
    </ligand>
</feature>
<keyword evidence="3 9" id="KW-0055">Arginine biosynthesis</keyword>
<dbReference type="FunFam" id="3.60.70.12:FF:000001">
    <property type="entry name" value="Arginine biosynthesis bifunctional protein ArgJ, chloroplastic"/>
    <property type="match status" value="1"/>
</dbReference>
<comment type="subcellular location">
    <subcellularLocation>
        <location evidence="9">Cytoplasm</location>
    </subcellularLocation>
</comment>
<feature type="site" description="Involved in the stabilization of negative charge on the oxyanion by the formation of the oxyanion hole" evidence="9">
    <location>
        <position position="115"/>
    </location>
</feature>
<proteinExistence type="inferred from homology"/>
<evidence type="ECO:0000256" key="5">
    <source>
        <dbReference type="ARBA" id="ARBA00022679"/>
    </source>
</evidence>
<dbReference type="STRING" id="1298851.TST_1544"/>
<dbReference type="PATRIC" id="fig|1298851.3.peg.1617"/>
<keyword evidence="9" id="KW-0511">Multifunctional enzyme</keyword>